<reference evidence="1 2" key="1">
    <citation type="journal article" date="2019" name="Sci. Rep.">
        <title>Orb-weaving spider Araneus ventricosus genome elucidates the spidroin gene catalogue.</title>
        <authorList>
            <person name="Kono N."/>
            <person name="Nakamura H."/>
            <person name="Ohtoshi R."/>
            <person name="Moran D.A.P."/>
            <person name="Shinohara A."/>
            <person name="Yoshida Y."/>
            <person name="Fujiwara M."/>
            <person name="Mori M."/>
            <person name="Tomita M."/>
            <person name="Arakawa K."/>
        </authorList>
    </citation>
    <scope>NUCLEOTIDE SEQUENCE [LARGE SCALE GENOMIC DNA]</scope>
</reference>
<accession>A0A4Y2XEI6</accession>
<comment type="caution">
    <text evidence="1">The sequence shown here is derived from an EMBL/GenBank/DDBJ whole genome shotgun (WGS) entry which is preliminary data.</text>
</comment>
<organism evidence="1 2">
    <name type="scientific">Araneus ventricosus</name>
    <name type="common">Orbweaver spider</name>
    <name type="synonym">Epeira ventricosa</name>
    <dbReference type="NCBI Taxonomy" id="182803"/>
    <lineage>
        <taxon>Eukaryota</taxon>
        <taxon>Metazoa</taxon>
        <taxon>Ecdysozoa</taxon>
        <taxon>Arthropoda</taxon>
        <taxon>Chelicerata</taxon>
        <taxon>Arachnida</taxon>
        <taxon>Araneae</taxon>
        <taxon>Araneomorphae</taxon>
        <taxon>Entelegynae</taxon>
        <taxon>Araneoidea</taxon>
        <taxon>Araneidae</taxon>
        <taxon>Araneus</taxon>
    </lineage>
</organism>
<evidence type="ECO:0000313" key="2">
    <source>
        <dbReference type="Proteomes" id="UP000499080"/>
    </source>
</evidence>
<gene>
    <name evidence="1" type="ORF">AVEN_215077_1</name>
</gene>
<protein>
    <submittedName>
        <fullName evidence="1">Uncharacterized protein</fullName>
    </submittedName>
</protein>
<dbReference type="Proteomes" id="UP000499080">
    <property type="component" value="Unassembled WGS sequence"/>
</dbReference>
<dbReference type="AlphaFoldDB" id="A0A4Y2XEI6"/>
<dbReference type="EMBL" id="BGPR01075021">
    <property type="protein sequence ID" value="GBO46997.1"/>
    <property type="molecule type" value="Genomic_DNA"/>
</dbReference>
<sequence length="56" mass="6509">LTRLLADRTPTDSLGLRDCFYTFSTRSDVISKRSITCLAPRRDRATVQDFSRRFLL</sequence>
<evidence type="ECO:0000313" key="1">
    <source>
        <dbReference type="EMBL" id="GBO46997.1"/>
    </source>
</evidence>
<proteinExistence type="predicted"/>
<name>A0A4Y2XEI6_ARAVE</name>
<feature type="non-terminal residue" evidence="1">
    <location>
        <position position="1"/>
    </location>
</feature>
<keyword evidence="2" id="KW-1185">Reference proteome</keyword>